<organism evidence="2 4">
    <name type="scientific">Canicola haemoglobinophilus</name>
    <dbReference type="NCBI Taxonomy" id="733"/>
    <lineage>
        <taxon>Bacteria</taxon>
        <taxon>Pseudomonadati</taxon>
        <taxon>Pseudomonadota</taxon>
        <taxon>Gammaproteobacteria</taxon>
        <taxon>Pasteurellales</taxon>
        <taxon>Pasteurellaceae</taxon>
        <taxon>Canicola</taxon>
    </lineage>
</organism>
<keyword evidence="1" id="KW-1133">Transmembrane helix</keyword>
<evidence type="ECO:0000313" key="2">
    <source>
        <dbReference type="EMBL" id="STO59148.1"/>
    </source>
</evidence>
<reference evidence="4 5" key="1">
    <citation type="submission" date="2018-06" db="EMBL/GenBank/DDBJ databases">
        <authorList>
            <consortium name="Pathogen Informatics"/>
            <person name="Doyle S."/>
        </authorList>
    </citation>
    <scope>NUCLEOTIDE SEQUENCE [LARGE SCALE GENOMIC DNA]</scope>
    <source>
        <strain evidence="2 4">NCTC1659</strain>
        <strain evidence="3 5">NCTC8540</strain>
    </source>
</reference>
<dbReference type="Proteomes" id="UP000254496">
    <property type="component" value="Unassembled WGS sequence"/>
</dbReference>
<evidence type="ECO:0000256" key="1">
    <source>
        <dbReference type="SAM" id="Phobius"/>
    </source>
</evidence>
<protein>
    <submittedName>
        <fullName evidence="2">Type II secretory pathway component PulJ</fullName>
    </submittedName>
</protein>
<dbReference type="PIRSF" id="PIRSF004525">
    <property type="entry name" value="Pilin_peptidase-dep_B_prd"/>
    <property type="match status" value="1"/>
</dbReference>
<feature type="transmembrane region" description="Helical" evidence="1">
    <location>
        <begin position="12"/>
        <end position="37"/>
    </location>
</feature>
<keyword evidence="4" id="KW-1185">Reference proteome</keyword>
<dbReference type="EMBL" id="UGHF01000001">
    <property type="protein sequence ID" value="STO59148.1"/>
    <property type="molecule type" value="Genomic_DNA"/>
</dbReference>
<proteinExistence type="predicted"/>
<accession>A0A1V4B1G6</accession>
<evidence type="ECO:0000313" key="5">
    <source>
        <dbReference type="Proteomes" id="UP000254496"/>
    </source>
</evidence>
<keyword evidence="1" id="KW-0812">Transmembrane</keyword>
<evidence type="ECO:0000313" key="3">
    <source>
        <dbReference type="EMBL" id="STO69551.1"/>
    </source>
</evidence>
<dbReference type="AlphaFoldDB" id="A0A1V4B1G6"/>
<evidence type="ECO:0000313" key="4">
    <source>
        <dbReference type="Proteomes" id="UP000254329"/>
    </source>
</evidence>
<dbReference type="STRING" id="733.B0186_05170"/>
<dbReference type="RefSeq" id="WP_078218316.1">
    <property type="nucleotide sequence ID" value="NZ_MUXZ01000012.1"/>
</dbReference>
<dbReference type="EMBL" id="UGHJ01000001">
    <property type="protein sequence ID" value="STO69551.1"/>
    <property type="molecule type" value="Genomic_DNA"/>
</dbReference>
<sequence>MDREMVFIYRGQTLLSLMIALSIATTLLVSISSFYSYSQRQNKQILQSLYLQSELQRTIQLLSKDLRRSGFRAISEKLVQNNLKLFEQDENGTSLVIAQANHETENSCALFFYDLDATGCIGTTYRNNVCMRDNQNTARNIERELFGYRLNKQMIETRLTYRNSVNINCDKEQCKSYLQPPACNSGGWVDLLDESEISITALQFNWIANKRGLEVYLKGELKQHRHIKYETSAIIPLINQDEFK</sequence>
<gene>
    <name evidence="2" type="ORF">NCTC1659_00380</name>
    <name evidence="3" type="ORF">NCTC8540_02099</name>
</gene>
<keyword evidence="1" id="KW-0472">Membrane</keyword>
<name>A0A1V4B1G6_9PAST</name>
<dbReference type="Proteomes" id="UP000254329">
    <property type="component" value="Unassembled WGS sequence"/>
</dbReference>
<dbReference type="InterPro" id="IPR016419">
    <property type="entry name" value="Prepilin_Pept-dep_B_prd"/>
</dbReference>